<evidence type="ECO:0000313" key="5">
    <source>
        <dbReference type="Proteomes" id="UP001314170"/>
    </source>
</evidence>
<dbReference type="GO" id="GO:0006508">
    <property type="term" value="P:proteolysis"/>
    <property type="evidence" value="ECO:0007669"/>
    <property type="project" value="InterPro"/>
</dbReference>
<keyword evidence="5" id="KW-1185">Reference proteome</keyword>
<evidence type="ECO:0008006" key="6">
    <source>
        <dbReference type="Google" id="ProtNLM"/>
    </source>
</evidence>
<dbReference type="GO" id="GO:0005576">
    <property type="term" value="C:extracellular region"/>
    <property type="evidence" value="ECO:0007669"/>
    <property type="project" value="UniProtKB-SubCell"/>
</dbReference>
<comment type="caution">
    <text evidence="4">The sequence shown here is derived from an EMBL/GenBank/DDBJ whole genome shotgun (WGS) entry which is preliminary data.</text>
</comment>
<dbReference type="InterPro" id="IPR045051">
    <property type="entry name" value="SBT"/>
</dbReference>
<reference evidence="4 5" key="1">
    <citation type="submission" date="2024-01" db="EMBL/GenBank/DDBJ databases">
        <authorList>
            <person name="Waweru B."/>
        </authorList>
    </citation>
    <scope>NUCLEOTIDE SEQUENCE [LARGE SCALE GENOMIC DNA]</scope>
</reference>
<gene>
    <name evidence="4" type="ORF">DCAF_LOCUS8915</name>
</gene>
<protein>
    <recommendedName>
        <fullName evidence="6">Peptidase S8/S53 domain-containing protein</fullName>
    </recommendedName>
</protein>
<dbReference type="SUPFAM" id="SSF52743">
    <property type="entry name" value="Subtilisin-like"/>
    <property type="match status" value="1"/>
</dbReference>
<evidence type="ECO:0000256" key="2">
    <source>
        <dbReference type="ARBA" id="ARBA00011073"/>
    </source>
</evidence>
<proteinExistence type="inferred from homology"/>
<dbReference type="PANTHER" id="PTHR10795">
    <property type="entry name" value="PROPROTEIN CONVERTASE SUBTILISIN/KEXIN"/>
    <property type="match status" value="1"/>
</dbReference>
<evidence type="ECO:0000313" key="4">
    <source>
        <dbReference type="EMBL" id="CAK7332309.1"/>
    </source>
</evidence>
<dbReference type="InterPro" id="IPR036852">
    <property type="entry name" value="Peptidase_S8/S53_dom_sf"/>
</dbReference>
<dbReference type="Gene3D" id="3.40.50.200">
    <property type="entry name" value="Peptidase S8/S53 domain"/>
    <property type="match status" value="1"/>
</dbReference>
<comment type="similarity">
    <text evidence="2">Belongs to the peptidase S8 family.</text>
</comment>
<keyword evidence="3" id="KW-0732">Signal</keyword>
<evidence type="ECO:0000256" key="1">
    <source>
        <dbReference type="ARBA" id="ARBA00004613"/>
    </source>
</evidence>
<sequence length="162" mass="18725">MAALGLVDELKESRLPRDDDDHGTHTRFYGNRIVGCRCKPIWIYELEQHVRFVARAKVAIYKVSWNCGYFSFDILVVMDKAIDDGVNVLSMSFSGSTFDYYRDNVAIRAFTTIKKGIVVSCFARKANDHLMAIENESNRMILFFNLSNLLLWNQEVEKIEKN</sequence>
<dbReference type="Proteomes" id="UP001314170">
    <property type="component" value="Unassembled WGS sequence"/>
</dbReference>
<organism evidence="4 5">
    <name type="scientific">Dovyalis caffra</name>
    <dbReference type="NCBI Taxonomy" id="77055"/>
    <lineage>
        <taxon>Eukaryota</taxon>
        <taxon>Viridiplantae</taxon>
        <taxon>Streptophyta</taxon>
        <taxon>Embryophyta</taxon>
        <taxon>Tracheophyta</taxon>
        <taxon>Spermatophyta</taxon>
        <taxon>Magnoliopsida</taxon>
        <taxon>eudicotyledons</taxon>
        <taxon>Gunneridae</taxon>
        <taxon>Pentapetalae</taxon>
        <taxon>rosids</taxon>
        <taxon>fabids</taxon>
        <taxon>Malpighiales</taxon>
        <taxon>Salicaceae</taxon>
        <taxon>Flacourtieae</taxon>
        <taxon>Dovyalis</taxon>
    </lineage>
</organism>
<dbReference type="AlphaFoldDB" id="A0AAV1RBH3"/>
<dbReference type="EMBL" id="CAWUPB010000913">
    <property type="protein sequence ID" value="CAK7332309.1"/>
    <property type="molecule type" value="Genomic_DNA"/>
</dbReference>
<evidence type="ECO:0000256" key="3">
    <source>
        <dbReference type="ARBA" id="ARBA00022729"/>
    </source>
</evidence>
<accession>A0AAV1RBH3</accession>
<name>A0AAV1RBH3_9ROSI</name>
<comment type="subcellular location">
    <subcellularLocation>
        <location evidence="1">Secreted</location>
    </subcellularLocation>
</comment>
<dbReference type="GO" id="GO:0004252">
    <property type="term" value="F:serine-type endopeptidase activity"/>
    <property type="evidence" value="ECO:0007669"/>
    <property type="project" value="InterPro"/>
</dbReference>